<dbReference type="InterPro" id="IPR006722">
    <property type="entry name" value="Sedlin"/>
</dbReference>
<proteinExistence type="inferred from homology"/>
<dbReference type="Gene3D" id="3.30.450.70">
    <property type="match status" value="1"/>
</dbReference>
<comment type="caution">
    <text evidence="10">The sequence shown here is derived from an EMBL/GenBank/DDBJ whole genome shotgun (WGS) entry which is preliminary data.</text>
</comment>
<evidence type="ECO:0008006" key="12">
    <source>
        <dbReference type="Google" id="ProtNLM"/>
    </source>
</evidence>
<dbReference type="Pfam" id="PF01679">
    <property type="entry name" value="Pmp3"/>
    <property type="match status" value="1"/>
</dbReference>
<comment type="similarity">
    <text evidence="4">Belongs to the UPF0057 (PMP3) family.</text>
</comment>
<protein>
    <recommendedName>
        <fullName evidence="12">Trafficking protein particle complex subunit 2</fullName>
    </recommendedName>
</protein>
<accession>A0AAV5WMG3</accession>
<evidence type="ECO:0000256" key="5">
    <source>
        <dbReference type="ARBA" id="ARBA00022692"/>
    </source>
</evidence>
<dbReference type="GO" id="GO:0016020">
    <property type="term" value="C:membrane"/>
    <property type="evidence" value="ECO:0007669"/>
    <property type="project" value="UniProtKB-SubCell"/>
</dbReference>
<dbReference type="GO" id="GO:0048471">
    <property type="term" value="C:perinuclear region of cytoplasm"/>
    <property type="evidence" value="ECO:0007669"/>
    <property type="project" value="UniProtKB-SubCell"/>
</dbReference>
<sequence length="198" mass="23183">MSKEFYFVIVGRNDQPLYEIEFPIMDKNRKKDENRHLNQFIAHAALDVIDEHSLTNNQMYLKVRTPSQFSPFYVVDKFNEWFVSAFVTASRIRFVMLHTAKNDEGIRLFFQEMYETYIKLSMNPFYAADSPIQSTSFDQKATFYGRKYLPIAVLLHSGCDINLCINIVLWVLGLIPGILHAIYVIFYYQPPGTAVNRR</sequence>
<evidence type="ECO:0000256" key="9">
    <source>
        <dbReference type="SAM" id="Phobius"/>
    </source>
</evidence>
<keyword evidence="6" id="KW-0813">Transport</keyword>
<evidence type="ECO:0000256" key="6">
    <source>
        <dbReference type="ARBA" id="ARBA00022892"/>
    </source>
</evidence>
<evidence type="ECO:0000256" key="4">
    <source>
        <dbReference type="ARBA" id="ARBA00009530"/>
    </source>
</evidence>
<evidence type="ECO:0000256" key="7">
    <source>
        <dbReference type="ARBA" id="ARBA00022989"/>
    </source>
</evidence>
<organism evidence="10 11">
    <name type="scientific">Pristionchus fissidentatus</name>
    <dbReference type="NCBI Taxonomy" id="1538716"/>
    <lineage>
        <taxon>Eukaryota</taxon>
        <taxon>Metazoa</taxon>
        <taxon>Ecdysozoa</taxon>
        <taxon>Nematoda</taxon>
        <taxon>Chromadorea</taxon>
        <taxon>Rhabditida</taxon>
        <taxon>Rhabditina</taxon>
        <taxon>Diplogasteromorpha</taxon>
        <taxon>Diplogasteroidea</taxon>
        <taxon>Neodiplogasteridae</taxon>
        <taxon>Pristionchus</taxon>
    </lineage>
</organism>
<evidence type="ECO:0000256" key="8">
    <source>
        <dbReference type="ARBA" id="ARBA00023136"/>
    </source>
</evidence>
<keyword evidence="11" id="KW-1185">Reference proteome</keyword>
<feature type="transmembrane region" description="Helical" evidence="9">
    <location>
        <begin position="167"/>
        <end position="188"/>
    </location>
</feature>
<comment type="subcellular location">
    <subcellularLocation>
        <location evidence="2">Cytoplasm</location>
        <location evidence="2">Perinuclear region</location>
    </subcellularLocation>
    <subcellularLocation>
        <location evidence="1">Membrane</location>
    </subcellularLocation>
</comment>
<reference evidence="10" key="1">
    <citation type="submission" date="2023-10" db="EMBL/GenBank/DDBJ databases">
        <title>Genome assembly of Pristionchus species.</title>
        <authorList>
            <person name="Yoshida K."/>
            <person name="Sommer R.J."/>
        </authorList>
    </citation>
    <scope>NUCLEOTIDE SEQUENCE</scope>
    <source>
        <strain evidence="10">RS5133</strain>
    </source>
</reference>
<dbReference type="PANTHER" id="PTHR12403">
    <property type="entry name" value="TRAFFICKING PROTEIN PARTICLE COMPLEX SUBUNIT 2"/>
    <property type="match status" value="1"/>
</dbReference>
<gene>
    <name evidence="10" type="ORF">PFISCL1PPCAC_23463</name>
</gene>
<keyword evidence="7 9" id="KW-1133">Transmembrane helix</keyword>
<dbReference type="Proteomes" id="UP001432322">
    <property type="component" value="Unassembled WGS sequence"/>
</dbReference>
<dbReference type="CDD" id="cd14825">
    <property type="entry name" value="TRAPPC2_sedlin"/>
    <property type="match status" value="1"/>
</dbReference>
<keyword evidence="6" id="KW-0931">ER-Golgi transport</keyword>
<name>A0AAV5WMG3_9BILA</name>
<dbReference type="Pfam" id="PF04628">
    <property type="entry name" value="Sedlin_N"/>
    <property type="match status" value="1"/>
</dbReference>
<dbReference type="SUPFAM" id="SSF64356">
    <property type="entry name" value="SNARE-like"/>
    <property type="match status" value="1"/>
</dbReference>
<dbReference type="InterPro" id="IPR000612">
    <property type="entry name" value="PMP3"/>
</dbReference>
<feature type="non-terminal residue" evidence="10">
    <location>
        <position position="198"/>
    </location>
</feature>
<evidence type="ECO:0000313" key="10">
    <source>
        <dbReference type="EMBL" id="GMT32166.1"/>
    </source>
</evidence>
<evidence type="ECO:0000256" key="1">
    <source>
        <dbReference type="ARBA" id="ARBA00004370"/>
    </source>
</evidence>
<evidence type="ECO:0000256" key="2">
    <source>
        <dbReference type="ARBA" id="ARBA00004556"/>
    </source>
</evidence>
<dbReference type="AlphaFoldDB" id="A0AAV5WMG3"/>
<dbReference type="EMBL" id="BTSY01000006">
    <property type="protein sequence ID" value="GMT32166.1"/>
    <property type="molecule type" value="Genomic_DNA"/>
</dbReference>
<dbReference type="InterPro" id="IPR011012">
    <property type="entry name" value="Longin-like_dom_sf"/>
</dbReference>
<comment type="similarity">
    <text evidence="3">Belongs to the TRAPP small subunits family. Sedlin subfamily.</text>
</comment>
<evidence type="ECO:0000313" key="11">
    <source>
        <dbReference type="Proteomes" id="UP001432322"/>
    </source>
</evidence>
<evidence type="ECO:0000256" key="3">
    <source>
        <dbReference type="ARBA" id="ARBA00006626"/>
    </source>
</evidence>
<dbReference type="GO" id="GO:0006888">
    <property type="term" value="P:endoplasmic reticulum to Golgi vesicle-mediated transport"/>
    <property type="evidence" value="ECO:0007669"/>
    <property type="project" value="InterPro"/>
</dbReference>
<keyword evidence="5 9" id="KW-0812">Transmembrane</keyword>
<keyword evidence="8 9" id="KW-0472">Membrane</keyword>